<protein>
    <submittedName>
        <fullName evidence="1">Uncharacterized protein</fullName>
    </submittedName>
</protein>
<sequence length="69" mass="7957">MNKHLGLIIQAIVAETRHMGEENAPIDALCHIFNYMDEGCEGVACNDCMLGYKDYQYYTSLIIKTWRQL</sequence>
<dbReference type="KEGG" id="vg:65133659"/>
<evidence type="ECO:0000313" key="2">
    <source>
        <dbReference type="Proteomes" id="UP000662760"/>
    </source>
</evidence>
<dbReference type="GeneID" id="65133659"/>
<name>A0A898K907_9CAUD</name>
<dbReference type="Proteomes" id="UP000662760">
    <property type="component" value="Segment"/>
</dbReference>
<organism evidence="1 2">
    <name type="scientific">Salmonella phage vB_SalP_TR2</name>
    <dbReference type="NCBI Taxonomy" id="2812854"/>
    <lineage>
        <taxon>Viruses</taxon>
        <taxon>Duplodnaviria</taxon>
        <taxon>Heunggongvirae</taxon>
        <taxon>Uroviricota</taxon>
        <taxon>Caudoviricetes</taxon>
        <taxon>Schitoviridae</taxon>
        <taxon>Triduovirus</taxon>
        <taxon>Triduovirus Tr2</taxon>
    </lineage>
</organism>
<reference evidence="1" key="1">
    <citation type="submission" date="2021-01" db="EMBL/GenBank/DDBJ databases">
        <authorList>
            <person name="Shang Y."/>
        </authorList>
    </citation>
    <scope>NUCLEOTIDE SEQUENCE</scope>
</reference>
<dbReference type="EMBL" id="MW544066">
    <property type="protein sequence ID" value="QSJ04021.1"/>
    <property type="molecule type" value="Genomic_DNA"/>
</dbReference>
<dbReference type="RefSeq" id="YP_010115055.1">
    <property type="nucleotide sequence ID" value="NC_055921.1"/>
</dbReference>
<keyword evidence="2" id="KW-1185">Reference proteome</keyword>
<evidence type="ECO:0000313" key="1">
    <source>
        <dbReference type="EMBL" id="QSJ04021.1"/>
    </source>
</evidence>
<accession>A0A898K907</accession>
<proteinExistence type="predicted"/>